<comment type="caution">
    <text evidence="1">The sequence shown here is derived from an EMBL/GenBank/DDBJ whole genome shotgun (WGS) entry which is preliminary data.</text>
</comment>
<dbReference type="Proteomes" id="UP001457197">
    <property type="component" value="Unassembled WGS sequence"/>
</dbReference>
<sequence>MKKKEIMTKATQMLSKTAFKLKKASPTIMVVGAAIGGVTATVLACKATLKAQYILAEHKANVEKIHETKDKVDAGEIQLPEGETYTKEDLTKDITTTYIKTGMKLAKVYAPAIGLGAASLGCMFGSHHIMTKRNATLTAAYIALEQSFNGYKNRVADRFGERVQHELEQNVKAVEVETKKVDENGVEEVIKEYKDIAEQADDPCTLIFDETVDTWERDADLNRNYLLLMESAANKKLRSQGHLFLNEVLTMIGTHGGQSLRTPTGQVVGWVYNPNDTSLHNHVDFGLTSFESSDEALKSFLRGEERSVILHFNCDGIIIDKI</sequence>
<dbReference type="RefSeq" id="WP_349151816.1">
    <property type="nucleotide sequence ID" value="NZ_JBBMEO010000003.1"/>
</dbReference>
<protein>
    <submittedName>
        <fullName evidence="1">DUF6353 family protein</fullName>
    </submittedName>
</protein>
<name>A0ABV1AUS4_9FIRM</name>
<proteinExistence type="predicted"/>
<reference evidence="1 2" key="1">
    <citation type="submission" date="2024-03" db="EMBL/GenBank/DDBJ databases">
        <title>Human intestinal bacterial collection.</title>
        <authorList>
            <person name="Pauvert C."/>
            <person name="Hitch T.C.A."/>
            <person name="Clavel T."/>
        </authorList>
    </citation>
    <scope>NUCLEOTIDE SEQUENCE [LARGE SCALE GENOMIC DNA]</scope>
    <source>
        <strain evidence="1 2">CLA-AA-H175</strain>
    </source>
</reference>
<dbReference type="EMBL" id="JBBMEO010000003">
    <property type="protein sequence ID" value="MEQ2361308.1"/>
    <property type="molecule type" value="Genomic_DNA"/>
</dbReference>
<organism evidence="1 2">
    <name type="scientific">Faecalibacterium tardum</name>
    <dbReference type="NCBI Taxonomy" id="3133156"/>
    <lineage>
        <taxon>Bacteria</taxon>
        <taxon>Bacillati</taxon>
        <taxon>Bacillota</taxon>
        <taxon>Clostridia</taxon>
        <taxon>Eubacteriales</taxon>
        <taxon>Oscillospiraceae</taxon>
        <taxon>Faecalibacterium</taxon>
    </lineage>
</organism>
<evidence type="ECO:0000313" key="2">
    <source>
        <dbReference type="Proteomes" id="UP001457197"/>
    </source>
</evidence>
<dbReference type="InterPro" id="IPR045933">
    <property type="entry name" value="DUF6353"/>
</dbReference>
<accession>A0ABV1AUS4</accession>
<dbReference type="Pfam" id="PF19880">
    <property type="entry name" value="DUF6353"/>
    <property type="match status" value="1"/>
</dbReference>
<gene>
    <name evidence="1" type="ORF">WMO44_03975</name>
</gene>
<evidence type="ECO:0000313" key="1">
    <source>
        <dbReference type="EMBL" id="MEQ2361308.1"/>
    </source>
</evidence>
<keyword evidence="2" id="KW-1185">Reference proteome</keyword>